<dbReference type="OrthoDB" id="8955728at2759"/>
<evidence type="ECO:0000313" key="3">
    <source>
        <dbReference type="RefSeq" id="XP_026120784.1"/>
    </source>
</evidence>
<name>A0A6P6PJC0_CARAU</name>
<reference evidence="3" key="1">
    <citation type="submission" date="2025-08" db="UniProtKB">
        <authorList>
            <consortium name="RefSeq"/>
        </authorList>
    </citation>
    <scope>IDENTIFICATION</scope>
    <source>
        <strain evidence="3">Wakin</strain>
        <tissue evidence="3">Muscle</tissue>
    </source>
</reference>
<dbReference type="Proteomes" id="UP000515129">
    <property type="component" value="Unplaced"/>
</dbReference>
<protein>
    <submittedName>
        <fullName evidence="3">Uncharacterized protein LOC113100146</fullName>
    </submittedName>
</protein>
<dbReference type="PANTHER" id="PTHR47773:SF1">
    <property type="entry name" value="C2H2-TYPE DOMAIN-CONTAINING PROTEIN"/>
    <property type="match status" value="1"/>
</dbReference>
<dbReference type="GeneID" id="113100146"/>
<proteinExistence type="predicted"/>
<gene>
    <name evidence="3" type="primary">LOC113100146</name>
</gene>
<accession>A0A6P6PJC0</accession>
<organism evidence="2 3">
    <name type="scientific">Carassius auratus</name>
    <name type="common">Goldfish</name>
    <dbReference type="NCBI Taxonomy" id="7957"/>
    <lineage>
        <taxon>Eukaryota</taxon>
        <taxon>Metazoa</taxon>
        <taxon>Chordata</taxon>
        <taxon>Craniata</taxon>
        <taxon>Vertebrata</taxon>
        <taxon>Euteleostomi</taxon>
        <taxon>Actinopterygii</taxon>
        <taxon>Neopterygii</taxon>
        <taxon>Teleostei</taxon>
        <taxon>Ostariophysi</taxon>
        <taxon>Cypriniformes</taxon>
        <taxon>Cyprinidae</taxon>
        <taxon>Cyprininae</taxon>
        <taxon>Carassius</taxon>
    </lineage>
</organism>
<feature type="compositionally biased region" description="Polar residues" evidence="1">
    <location>
        <begin position="213"/>
        <end position="222"/>
    </location>
</feature>
<feature type="region of interest" description="Disordered" evidence="1">
    <location>
        <begin position="192"/>
        <end position="247"/>
    </location>
</feature>
<dbReference type="KEGG" id="caua:113100146"/>
<evidence type="ECO:0000256" key="1">
    <source>
        <dbReference type="SAM" id="MobiDB-lite"/>
    </source>
</evidence>
<sequence length="348" mass="38831">MDRVDSLAEYLVELRDQPSLVLTNQQVSNIVALWQNLLDFDKQRVVFAARHQSRLDTGRFRSPKKRQEFTPGVESVKRHALTTTAPLAQWPDCCRLIETIFVKLCAIHKSPKKKGTSTVSRWVLILEDYKKIRQRILANAAVMQQTTLQLVDVSHTTLVQWHNKRVKRQDSAVLMQGLQLPSRLSVAADPLLPANVRPPSAPPQPGPAHQYHLPSSTVGQAQTKRKRKVLPAPAVLSPPAERPQTQRQLFPAPPPGAQLVWLTPMASQGLTGPFLVAAPQAPMAILSSAPPAAPVRKLTRKVQHNTCKKCGQFRTAETGHSQYKGIIYCPSVETVPKEQWLEDIKKTK</sequence>
<keyword evidence="2" id="KW-1185">Reference proteome</keyword>
<feature type="compositionally biased region" description="Low complexity" evidence="1">
    <location>
        <begin position="230"/>
        <end position="239"/>
    </location>
</feature>
<evidence type="ECO:0000313" key="2">
    <source>
        <dbReference type="Proteomes" id="UP000515129"/>
    </source>
</evidence>
<dbReference type="AlphaFoldDB" id="A0A6P6PJC0"/>
<dbReference type="PANTHER" id="PTHR47773">
    <property type="entry name" value="SI:DKEY-9I5.2-RELATED"/>
    <property type="match status" value="1"/>
</dbReference>
<dbReference type="RefSeq" id="XP_026120784.1">
    <property type="nucleotide sequence ID" value="XM_026264999.1"/>
</dbReference>